<dbReference type="InterPro" id="IPR036440">
    <property type="entry name" value="Peptidase_C15-like_sf"/>
</dbReference>
<comment type="similarity">
    <text evidence="1 6">Belongs to the peptidase C15 family.</text>
</comment>
<evidence type="ECO:0000256" key="1">
    <source>
        <dbReference type="ARBA" id="ARBA00006641"/>
    </source>
</evidence>
<comment type="function">
    <text evidence="6">Removes 5-oxoproline from various penultimate amino acid residues except L-proline.</text>
</comment>
<dbReference type="InterPro" id="IPR033694">
    <property type="entry name" value="PGPEP1_Cys_AS"/>
</dbReference>
<keyword evidence="9" id="KW-1185">Reference proteome</keyword>
<evidence type="ECO:0000313" key="9">
    <source>
        <dbReference type="Proteomes" id="UP001596989"/>
    </source>
</evidence>
<keyword evidence="2 6" id="KW-0963">Cytoplasm</keyword>
<dbReference type="NCBIfam" id="TIGR00504">
    <property type="entry name" value="pyro_pdase"/>
    <property type="match status" value="1"/>
</dbReference>
<dbReference type="GO" id="GO:0016920">
    <property type="term" value="F:pyroglutamyl-peptidase activity"/>
    <property type="evidence" value="ECO:0007669"/>
    <property type="project" value="UniProtKB-EC"/>
</dbReference>
<evidence type="ECO:0000256" key="7">
    <source>
        <dbReference type="PROSITE-ProRule" id="PRU10077"/>
    </source>
</evidence>
<evidence type="ECO:0000256" key="3">
    <source>
        <dbReference type="ARBA" id="ARBA00022670"/>
    </source>
</evidence>
<keyword evidence="4 6" id="KW-0378">Hydrolase</keyword>
<comment type="catalytic activity">
    <reaction evidence="6 7">
        <text>Release of an N-terminal pyroglutamyl group from a polypeptide, the second amino acid generally not being Pro.</text>
        <dbReference type="EC" id="3.4.19.3"/>
    </reaction>
</comment>
<proteinExistence type="inferred from homology"/>
<sequence length="215" mass="23163">MKTILVTGFDPFGGDTVNPAWEAVRTLAEHKHADYRIVARLLPTVFDKSIRLLKQYMEEIDPDVILCVGQAGGRATFSVERIAVNVNDARIPDNEGKQPIDTPVVEDGPTGYWTTLPIKAIISRLKEKGIPASISHTAGTFVCNHVFYGLMHEIAVAKPGVKGGFIHIPYLPEQAAQHPGQPSMALDTIVNGLVVTIETALATSADLVEVGGNIS</sequence>
<keyword evidence="5 6" id="KW-0788">Thiol protease</keyword>
<dbReference type="RefSeq" id="WP_377563897.1">
    <property type="nucleotide sequence ID" value="NZ_JBHTJZ010000011.1"/>
</dbReference>
<evidence type="ECO:0000313" key="8">
    <source>
        <dbReference type="EMBL" id="MFD0959670.1"/>
    </source>
</evidence>
<dbReference type="EMBL" id="JBHTJZ010000011">
    <property type="protein sequence ID" value="MFD0959670.1"/>
    <property type="molecule type" value="Genomic_DNA"/>
</dbReference>
<dbReference type="InterPro" id="IPR029762">
    <property type="entry name" value="PGP-I_bact-type"/>
</dbReference>
<comment type="caution">
    <text evidence="8">The sequence shown here is derived from an EMBL/GenBank/DDBJ whole genome shotgun (WGS) entry which is preliminary data.</text>
</comment>
<dbReference type="InterPro" id="IPR016125">
    <property type="entry name" value="Peptidase_C15-like"/>
</dbReference>
<evidence type="ECO:0000256" key="5">
    <source>
        <dbReference type="ARBA" id="ARBA00022807"/>
    </source>
</evidence>
<accession>A0ABW3HQ64</accession>
<dbReference type="PANTHER" id="PTHR23402">
    <property type="entry name" value="PROTEASE FAMILY C15 PYROGLUTAMYL-PEPTIDASE I-RELATED"/>
    <property type="match status" value="1"/>
</dbReference>
<dbReference type="PROSITE" id="PS01334">
    <property type="entry name" value="PYRASE_CYS"/>
    <property type="match status" value="1"/>
</dbReference>
<evidence type="ECO:0000256" key="2">
    <source>
        <dbReference type="ARBA" id="ARBA00022490"/>
    </source>
</evidence>
<protein>
    <recommendedName>
        <fullName evidence="6">Pyrrolidone-carboxylate peptidase</fullName>
        <ecNumber evidence="6">3.4.19.3</ecNumber>
    </recommendedName>
    <alternativeName>
        <fullName evidence="6">5-oxoprolyl-peptidase</fullName>
    </alternativeName>
    <alternativeName>
        <fullName evidence="6">Pyroglutamyl-peptidase I</fullName>
        <shortName evidence="6">PGP-I</shortName>
        <shortName evidence="6">Pyrase</shortName>
    </alternativeName>
</protein>
<dbReference type="HAMAP" id="MF_00417">
    <property type="entry name" value="Pyrrolid_peptidase"/>
    <property type="match status" value="1"/>
</dbReference>
<feature type="active site" evidence="6">
    <location>
        <position position="80"/>
    </location>
</feature>
<dbReference type="SUPFAM" id="SSF53182">
    <property type="entry name" value="Pyrrolidone carboxyl peptidase (pyroglutamate aminopeptidase)"/>
    <property type="match status" value="1"/>
</dbReference>
<reference evidence="9" key="1">
    <citation type="journal article" date="2019" name="Int. J. Syst. Evol. Microbiol.">
        <title>The Global Catalogue of Microorganisms (GCM) 10K type strain sequencing project: providing services to taxonomists for standard genome sequencing and annotation.</title>
        <authorList>
            <consortium name="The Broad Institute Genomics Platform"/>
            <consortium name="The Broad Institute Genome Sequencing Center for Infectious Disease"/>
            <person name="Wu L."/>
            <person name="Ma J."/>
        </authorList>
    </citation>
    <scope>NUCLEOTIDE SEQUENCE [LARGE SCALE GENOMIC DNA]</scope>
    <source>
        <strain evidence="9">CCUG 59129</strain>
    </source>
</reference>
<gene>
    <name evidence="6 8" type="primary">pcp</name>
    <name evidence="8" type="ORF">ACFQ2I_09730</name>
</gene>
<dbReference type="PIRSF" id="PIRSF015592">
    <property type="entry name" value="Prld-crbxl_pptds"/>
    <property type="match status" value="1"/>
</dbReference>
<feature type="active site" evidence="6 7">
    <location>
        <position position="143"/>
    </location>
</feature>
<comment type="subunit">
    <text evidence="6">Homotetramer.</text>
</comment>
<dbReference type="CDD" id="cd00501">
    <property type="entry name" value="Peptidase_C15"/>
    <property type="match status" value="1"/>
</dbReference>
<comment type="subcellular location">
    <subcellularLocation>
        <location evidence="6">Cytoplasm</location>
    </subcellularLocation>
</comment>
<dbReference type="PRINTS" id="PR00706">
    <property type="entry name" value="PYROGLUPTASE"/>
</dbReference>
<name>A0ABW3HQ64_9BACL</name>
<organism evidence="8 9">
    <name type="scientific">Paenibacillus chungangensis</name>
    <dbReference type="NCBI Taxonomy" id="696535"/>
    <lineage>
        <taxon>Bacteria</taxon>
        <taxon>Bacillati</taxon>
        <taxon>Bacillota</taxon>
        <taxon>Bacilli</taxon>
        <taxon>Bacillales</taxon>
        <taxon>Paenibacillaceae</taxon>
        <taxon>Paenibacillus</taxon>
    </lineage>
</organism>
<dbReference type="Pfam" id="PF01470">
    <property type="entry name" value="Peptidase_C15"/>
    <property type="match status" value="1"/>
</dbReference>
<dbReference type="PANTHER" id="PTHR23402:SF1">
    <property type="entry name" value="PYROGLUTAMYL-PEPTIDASE I"/>
    <property type="match status" value="1"/>
</dbReference>
<keyword evidence="3 6" id="KW-0645">Protease</keyword>
<dbReference type="InterPro" id="IPR000816">
    <property type="entry name" value="Peptidase_C15"/>
</dbReference>
<dbReference type="Proteomes" id="UP001596989">
    <property type="component" value="Unassembled WGS sequence"/>
</dbReference>
<evidence type="ECO:0000256" key="6">
    <source>
        <dbReference type="HAMAP-Rule" id="MF_00417"/>
    </source>
</evidence>
<dbReference type="EC" id="3.4.19.3" evidence="6"/>
<evidence type="ECO:0000256" key="4">
    <source>
        <dbReference type="ARBA" id="ARBA00022801"/>
    </source>
</evidence>
<feature type="active site" evidence="6">
    <location>
        <position position="167"/>
    </location>
</feature>
<dbReference type="NCBIfam" id="NF009676">
    <property type="entry name" value="PRK13197.1"/>
    <property type="match status" value="1"/>
</dbReference>
<dbReference type="Gene3D" id="3.40.630.20">
    <property type="entry name" value="Peptidase C15, pyroglutamyl peptidase I-like"/>
    <property type="match status" value="1"/>
</dbReference>